<dbReference type="EMBL" id="OU892281">
    <property type="protein sequence ID" value="CAG9769473.1"/>
    <property type="molecule type" value="Genomic_DNA"/>
</dbReference>
<name>A0A9N9MRH0_9CUCU</name>
<dbReference type="GO" id="GO:0005576">
    <property type="term" value="C:extracellular region"/>
    <property type="evidence" value="ECO:0007669"/>
    <property type="project" value="UniProtKB-SubCell"/>
</dbReference>
<comment type="similarity">
    <text evidence="2">Belongs to the GILT family.</text>
</comment>
<comment type="subcellular location">
    <subcellularLocation>
        <location evidence="1">Secreted</location>
    </subcellularLocation>
</comment>
<dbReference type="AlphaFoldDB" id="A0A9N9MRH0"/>
<keyword evidence="7" id="KW-1185">Reference proteome</keyword>
<keyword evidence="4" id="KW-0732">Signal</keyword>
<dbReference type="PANTHER" id="PTHR13234">
    <property type="entry name" value="GAMMA-INTERFERON INDUCIBLE LYSOSOMAL THIOL REDUCTASE GILT"/>
    <property type="match status" value="1"/>
</dbReference>
<accession>A0A9N9MRH0</accession>
<evidence type="ECO:0000256" key="2">
    <source>
        <dbReference type="ARBA" id="ARBA00005679"/>
    </source>
</evidence>
<protein>
    <recommendedName>
        <fullName evidence="8">Gamma-interferon-inducible lysosomal thiol reductase</fullName>
    </recommendedName>
</protein>
<gene>
    <name evidence="6" type="ORF">CEUTPL_LOCUS9982</name>
</gene>
<proteinExistence type="inferred from homology"/>
<dbReference type="OrthoDB" id="958254at2759"/>
<evidence type="ECO:0000256" key="1">
    <source>
        <dbReference type="ARBA" id="ARBA00004613"/>
    </source>
</evidence>
<dbReference type="Gene3D" id="3.40.30.10">
    <property type="entry name" value="Glutaredoxin"/>
    <property type="match status" value="1"/>
</dbReference>
<evidence type="ECO:0000256" key="5">
    <source>
        <dbReference type="ARBA" id="ARBA00023180"/>
    </source>
</evidence>
<dbReference type="InterPro" id="IPR004911">
    <property type="entry name" value="Interferon-induced_GILT"/>
</dbReference>
<evidence type="ECO:0000313" key="6">
    <source>
        <dbReference type="EMBL" id="CAG9769473.1"/>
    </source>
</evidence>
<keyword evidence="3" id="KW-0964">Secreted</keyword>
<evidence type="ECO:0000256" key="4">
    <source>
        <dbReference type="ARBA" id="ARBA00022729"/>
    </source>
</evidence>
<evidence type="ECO:0008006" key="8">
    <source>
        <dbReference type="Google" id="ProtNLM"/>
    </source>
</evidence>
<reference evidence="6" key="1">
    <citation type="submission" date="2022-01" db="EMBL/GenBank/DDBJ databases">
        <authorList>
            <person name="King R."/>
        </authorList>
    </citation>
    <scope>NUCLEOTIDE SEQUENCE</scope>
</reference>
<dbReference type="PANTHER" id="PTHR13234:SF8">
    <property type="entry name" value="GAMMA-INTERFERON-INDUCIBLE LYSOSOMAL THIOL REDUCTASE"/>
    <property type="match status" value="1"/>
</dbReference>
<organism evidence="6 7">
    <name type="scientific">Ceutorhynchus assimilis</name>
    <name type="common">cabbage seed weevil</name>
    <dbReference type="NCBI Taxonomy" id="467358"/>
    <lineage>
        <taxon>Eukaryota</taxon>
        <taxon>Metazoa</taxon>
        <taxon>Ecdysozoa</taxon>
        <taxon>Arthropoda</taxon>
        <taxon>Hexapoda</taxon>
        <taxon>Insecta</taxon>
        <taxon>Pterygota</taxon>
        <taxon>Neoptera</taxon>
        <taxon>Endopterygota</taxon>
        <taxon>Coleoptera</taxon>
        <taxon>Polyphaga</taxon>
        <taxon>Cucujiformia</taxon>
        <taxon>Curculionidae</taxon>
        <taxon>Ceutorhynchinae</taxon>
        <taxon>Ceutorhynchus</taxon>
    </lineage>
</organism>
<dbReference type="Pfam" id="PF03227">
    <property type="entry name" value="GILT"/>
    <property type="match status" value="1"/>
</dbReference>
<keyword evidence="5" id="KW-0325">Glycoprotein</keyword>
<evidence type="ECO:0000256" key="3">
    <source>
        <dbReference type="ARBA" id="ARBA00022525"/>
    </source>
</evidence>
<sequence length="227" mass="25609">MFFLTLIFSCFKILSLAKLCIFFQCVLAVKISVYYECLCPDSIAFIRDQLHPNYQTFGDKLIKLELIPYGFAKEHIENGTKTFTCQHGPKECYGNEVHGCVINEVSIDKSENFIFCAENGTPPSSKDILKSCAEQQEISWASLQKCALSEQGADIMSKNGKKTKELNPTFIPTIVFNDVLNIDDTNKSITDLKSVICKYLENKPEQCQSLKRLSDDSQIVPHVTQIV</sequence>
<dbReference type="Proteomes" id="UP001152799">
    <property type="component" value="Chromosome 5"/>
</dbReference>
<dbReference type="InterPro" id="IPR036249">
    <property type="entry name" value="Thioredoxin-like_sf"/>
</dbReference>
<evidence type="ECO:0000313" key="7">
    <source>
        <dbReference type="Proteomes" id="UP001152799"/>
    </source>
</evidence>
<dbReference type="SUPFAM" id="SSF52833">
    <property type="entry name" value="Thioredoxin-like"/>
    <property type="match status" value="1"/>
</dbReference>
<dbReference type="GO" id="GO:0016671">
    <property type="term" value="F:oxidoreductase activity, acting on a sulfur group of donors, disulfide as acceptor"/>
    <property type="evidence" value="ECO:0007669"/>
    <property type="project" value="InterPro"/>
</dbReference>